<proteinExistence type="predicted"/>
<dbReference type="InterPro" id="IPR036397">
    <property type="entry name" value="RNaseH_sf"/>
</dbReference>
<evidence type="ECO:0000313" key="2">
    <source>
        <dbReference type="EMBL" id="KRH92594.1"/>
    </source>
</evidence>
<keyword evidence="3" id="KW-1185">Reference proteome</keyword>
<dbReference type="VEuPathDB" id="MicrosporidiaDB:M153_41480001538"/>
<dbReference type="Pfam" id="PF13358">
    <property type="entry name" value="DDE_3"/>
    <property type="match status" value="1"/>
</dbReference>
<dbReference type="GO" id="GO:0003676">
    <property type="term" value="F:nucleic acid binding"/>
    <property type="evidence" value="ECO:0007669"/>
    <property type="project" value="InterPro"/>
</dbReference>
<comment type="caution">
    <text evidence="2">The sequence shown here is derived from an EMBL/GenBank/DDBJ whole genome shotgun (WGS) entry which is preliminary data.</text>
</comment>
<feature type="non-terminal residue" evidence="2">
    <location>
        <position position="1"/>
    </location>
</feature>
<dbReference type="InterPro" id="IPR052338">
    <property type="entry name" value="Transposase_5"/>
</dbReference>
<dbReference type="Proteomes" id="UP000051530">
    <property type="component" value="Unassembled WGS sequence"/>
</dbReference>
<sequence>ELSSDKFKKKVYRENGKGLEKNNIEQTEKFGGGKLMVWGCMAANGVGKLVFITGNVNSGRYINILANNCFQSADLMNLDIFIFQQDCASVHTGQPVERWFKKKGVSVLEWPSQSPDLNPIEHLWT</sequence>
<gene>
    <name evidence="2" type="ORF">M153_41480001538</name>
</gene>
<feature type="domain" description="Tc1-like transposase DDE" evidence="1">
    <location>
        <begin position="16"/>
        <end position="124"/>
    </location>
</feature>
<dbReference type="EMBL" id="LGUB01000809">
    <property type="protein sequence ID" value="KRH92594.1"/>
    <property type="molecule type" value="Genomic_DNA"/>
</dbReference>
<dbReference type="OrthoDB" id="2193888at2759"/>
<dbReference type="PANTHER" id="PTHR23022">
    <property type="entry name" value="TRANSPOSABLE ELEMENT-RELATED"/>
    <property type="match status" value="1"/>
</dbReference>
<dbReference type="AlphaFoldDB" id="A0A0R0LT22"/>
<evidence type="ECO:0000313" key="3">
    <source>
        <dbReference type="Proteomes" id="UP000051530"/>
    </source>
</evidence>
<name>A0A0R0LT22_9MICR</name>
<organism evidence="2 3">
    <name type="scientific">Pseudoloma neurophilia</name>
    <dbReference type="NCBI Taxonomy" id="146866"/>
    <lineage>
        <taxon>Eukaryota</taxon>
        <taxon>Fungi</taxon>
        <taxon>Fungi incertae sedis</taxon>
        <taxon>Microsporidia</taxon>
        <taxon>Pseudoloma</taxon>
    </lineage>
</organism>
<dbReference type="InterPro" id="IPR038717">
    <property type="entry name" value="Tc1-like_DDE_dom"/>
</dbReference>
<protein>
    <submittedName>
        <fullName evidence="2">Transposable element</fullName>
    </submittedName>
</protein>
<dbReference type="PANTHER" id="PTHR23022:SF135">
    <property type="entry name" value="SI:DKEY-77F5.3"/>
    <property type="match status" value="1"/>
</dbReference>
<evidence type="ECO:0000259" key="1">
    <source>
        <dbReference type="Pfam" id="PF13358"/>
    </source>
</evidence>
<dbReference type="Gene3D" id="3.30.420.10">
    <property type="entry name" value="Ribonuclease H-like superfamily/Ribonuclease H"/>
    <property type="match status" value="1"/>
</dbReference>
<accession>A0A0R0LT22</accession>
<reference evidence="2 3" key="1">
    <citation type="submission" date="2015-07" db="EMBL/GenBank/DDBJ databases">
        <title>The genome of Pseudoloma neurophilia, a relevant intracellular parasite of the zebrafish.</title>
        <authorList>
            <person name="Ndikumana S."/>
            <person name="Pelin A."/>
            <person name="Sanders J."/>
            <person name="Corradi N."/>
        </authorList>
    </citation>
    <scope>NUCLEOTIDE SEQUENCE [LARGE SCALE GENOMIC DNA]</scope>
    <source>
        <strain evidence="2 3">MK1</strain>
    </source>
</reference>